<proteinExistence type="predicted"/>
<protein>
    <submittedName>
        <fullName evidence="1">Uncharacterized protein</fullName>
    </submittedName>
</protein>
<sequence length="21" mass="2223">MAPCRRLGSGTFSVQQKVISG</sequence>
<dbReference type="EMBL" id="MLFU01000035">
    <property type="protein sequence ID" value="KAK1493963.1"/>
    <property type="molecule type" value="Genomic_DNA"/>
</dbReference>
<name>A0ABQ9R3T7_9PEZI</name>
<accession>A0ABQ9R3T7</accession>
<gene>
    <name evidence="1" type="ORF">CTAM01_09154</name>
</gene>
<evidence type="ECO:0000313" key="1">
    <source>
        <dbReference type="EMBL" id="KAK1493963.1"/>
    </source>
</evidence>
<organism evidence="1 2">
    <name type="scientific">Colletotrichum tamarilloi</name>
    <dbReference type="NCBI Taxonomy" id="1209934"/>
    <lineage>
        <taxon>Eukaryota</taxon>
        <taxon>Fungi</taxon>
        <taxon>Dikarya</taxon>
        <taxon>Ascomycota</taxon>
        <taxon>Pezizomycotina</taxon>
        <taxon>Sordariomycetes</taxon>
        <taxon>Hypocreomycetidae</taxon>
        <taxon>Glomerellales</taxon>
        <taxon>Glomerellaceae</taxon>
        <taxon>Colletotrichum</taxon>
        <taxon>Colletotrichum acutatum species complex</taxon>
    </lineage>
</organism>
<dbReference type="Proteomes" id="UP001227543">
    <property type="component" value="Unassembled WGS sequence"/>
</dbReference>
<comment type="caution">
    <text evidence="1">The sequence shown here is derived from an EMBL/GenBank/DDBJ whole genome shotgun (WGS) entry which is preliminary data.</text>
</comment>
<evidence type="ECO:0000313" key="2">
    <source>
        <dbReference type="Proteomes" id="UP001227543"/>
    </source>
</evidence>
<keyword evidence="2" id="KW-1185">Reference proteome</keyword>
<reference evidence="1 2" key="1">
    <citation type="submission" date="2016-10" db="EMBL/GenBank/DDBJ databases">
        <title>The genome sequence of Colletotrichum fioriniae PJ7.</title>
        <authorList>
            <person name="Baroncelli R."/>
        </authorList>
    </citation>
    <scope>NUCLEOTIDE SEQUENCE [LARGE SCALE GENOMIC DNA]</scope>
    <source>
        <strain evidence="1 2">Tom-12</strain>
    </source>
</reference>